<keyword evidence="26" id="KW-1185">Reference proteome</keyword>
<keyword evidence="17" id="KW-0143">Chaperone</keyword>
<keyword evidence="7" id="KW-0963">Cytoplasm</keyword>
<feature type="compositionally biased region" description="Gly residues" evidence="23">
    <location>
        <begin position="507"/>
        <end position="521"/>
    </location>
</feature>
<evidence type="ECO:0000313" key="25">
    <source>
        <dbReference type="EMBL" id="VEN55954.1"/>
    </source>
</evidence>
<dbReference type="AlphaFoldDB" id="A0A653D6Z1"/>
<dbReference type="GO" id="GO:0006915">
    <property type="term" value="P:apoptotic process"/>
    <property type="evidence" value="ECO:0007669"/>
    <property type="project" value="UniProtKB-KW"/>
</dbReference>
<feature type="compositionally biased region" description="Low complexity" evidence="23">
    <location>
        <begin position="400"/>
        <end position="422"/>
    </location>
</feature>
<dbReference type="InterPro" id="IPR019954">
    <property type="entry name" value="Ubiquitin_CS"/>
</dbReference>
<evidence type="ECO:0000256" key="23">
    <source>
        <dbReference type="SAM" id="MobiDB-lite"/>
    </source>
</evidence>
<evidence type="ECO:0000256" key="12">
    <source>
        <dbReference type="ARBA" id="ARBA00022782"/>
    </source>
</evidence>
<organism evidence="25 26">
    <name type="scientific">Callosobruchus maculatus</name>
    <name type="common">Southern cowpea weevil</name>
    <name type="synonym">Pulse bruchid</name>
    <dbReference type="NCBI Taxonomy" id="64391"/>
    <lineage>
        <taxon>Eukaryota</taxon>
        <taxon>Metazoa</taxon>
        <taxon>Ecdysozoa</taxon>
        <taxon>Arthropoda</taxon>
        <taxon>Hexapoda</taxon>
        <taxon>Insecta</taxon>
        <taxon>Pterygota</taxon>
        <taxon>Neoptera</taxon>
        <taxon>Endopterygota</taxon>
        <taxon>Coleoptera</taxon>
        <taxon>Polyphaga</taxon>
        <taxon>Cucujiformia</taxon>
        <taxon>Chrysomeloidea</taxon>
        <taxon>Chrysomelidae</taxon>
        <taxon>Bruchinae</taxon>
        <taxon>Bruchini</taxon>
        <taxon>Callosobruchus</taxon>
    </lineage>
</organism>
<feature type="compositionally biased region" description="Polar residues" evidence="23">
    <location>
        <begin position="617"/>
        <end position="631"/>
    </location>
</feature>
<dbReference type="GO" id="GO:0051787">
    <property type="term" value="F:misfolded protein binding"/>
    <property type="evidence" value="ECO:0007669"/>
    <property type="project" value="TreeGrafter"/>
</dbReference>
<feature type="region of interest" description="Disordered" evidence="23">
    <location>
        <begin position="498"/>
        <end position="521"/>
    </location>
</feature>
<dbReference type="GO" id="GO:0005576">
    <property type="term" value="C:extracellular region"/>
    <property type="evidence" value="ECO:0007669"/>
    <property type="project" value="UniProtKB-SubCell"/>
</dbReference>
<keyword evidence="8" id="KW-0964">Secreted</keyword>
<evidence type="ECO:0000256" key="20">
    <source>
        <dbReference type="ARBA" id="ARBA00030033"/>
    </source>
</evidence>
<evidence type="ECO:0000256" key="2">
    <source>
        <dbReference type="ARBA" id="ARBA00004123"/>
    </source>
</evidence>
<evidence type="ECO:0000256" key="3">
    <source>
        <dbReference type="ARBA" id="ARBA00004514"/>
    </source>
</evidence>
<evidence type="ECO:0000256" key="14">
    <source>
        <dbReference type="ARBA" id="ARBA00022859"/>
    </source>
</evidence>
<proteinExistence type="predicted"/>
<dbReference type="PANTHER" id="PTHR15204">
    <property type="entry name" value="LARGE PROLINE-RICH PROTEIN BAG6"/>
    <property type="match status" value="1"/>
</dbReference>
<feature type="compositionally biased region" description="Acidic residues" evidence="23">
    <location>
        <begin position="176"/>
        <end position="186"/>
    </location>
</feature>
<name>A0A653D6Z1_CALMS</name>
<evidence type="ECO:0000256" key="11">
    <source>
        <dbReference type="ARBA" id="ARBA00022737"/>
    </source>
</evidence>
<evidence type="ECO:0000313" key="26">
    <source>
        <dbReference type="Proteomes" id="UP000410492"/>
    </source>
</evidence>
<keyword evidence="14" id="KW-0391">Immunity</keyword>
<dbReference type="SUPFAM" id="SSF54236">
    <property type="entry name" value="Ubiquitin-like"/>
    <property type="match status" value="1"/>
</dbReference>
<feature type="compositionally biased region" description="Polar residues" evidence="23">
    <location>
        <begin position="1030"/>
        <end position="1039"/>
    </location>
</feature>
<dbReference type="GO" id="GO:0030154">
    <property type="term" value="P:cell differentiation"/>
    <property type="evidence" value="ECO:0007669"/>
    <property type="project" value="UniProtKB-KW"/>
</dbReference>
<dbReference type="SMART" id="SM00213">
    <property type="entry name" value="UBQ"/>
    <property type="match status" value="1"/>
</dbReference>
<keyword evidence="18" id="KW-0539">Nucleus</keyword>
<dbReference type="Gene3D" id="3.10.20.90">
    <property type="entry name" value="Phosphatidylinositol 3-kinase Catalytic Subunit, Chain A, domain 1"/>
    <property type="match status" value="1"/>
</dbReference>
<evidence type="ECO:0000256" key="13">
    <source>
        <dbReference type="ARBA" id="ARBA00022853"/>
    </source>
</evidence>
<dbReference type="InterPro" id="IPR000626">
    <property type="entry name" value="Ubiquitin-like_dom"/>
</dbReference>
<reference evidence="25 26" key="1">
    <citation type="submission" date="2019-01" db="EMBL/GenBank/DDBJ databases">
        <authorList>
            <person name="Sayadi A."/>
        </authorList>
    </citation>
    <scope>NUCLEOTIDE SEQUENCE [LARGE SCALE GENOMIC DNA]</scope>
</reference>
<dbReference type="Pfam" id="PF00240">
    <property type="entry name" value="ubiquitin"/>
    <property type="match status" value="1"/>
</dbReference>
<feature type="compositionally biased region" description="Low complexity" evidence="23">
    <location>
        <begin position="585"/>
        <end position="616"/>
    </location>
</feature>
<evidence type="ECO:0000256" key="21">
    <source>
        <dbReference type="ARBA" id="ARBA00046003"/>
    </source>
</evidence>
<dbReference type="FunFam" id="3.10.20.90:FF:000161">
    <property type="entry name" value="Uncharacterized protein, isoform C"/>
    <property type="match status" value="1"/>
</dbReference>
<feature type="region of interest" description="Disordered" evidence="23">
    <location>
        <begin position="585"/>
        <end position="635"/>
    </location>
</feature>
<dbReference type="CDD" id="cd01809">
    <property type="entry name" value="Ubl_BAG6"/>
    <property type="match status" value="1"/>
</dbReference>
<dbReference type="Proteomes" id="UP000410492">
    <property type="component" value="Unassembled WGS sequence"/>
</dbReference>
<evidence type="ECO:0000259" key="24">
    <source>
        <dbReference type="PROSITE" id="PS50053"/>
    </source>
</evidence>
<feature type="region of interest" description="Disordered" evidence="23">
    <location>
        <begin position="650"/>
        <end position="717"/>
    </location>
</feature>
<feature type="compositionally biased region" description="Low complexity" evidence="23">
    <location>
        <begin position="666"/>
        <end position="697"/>
    </location>
</feature>
<evidence type="ECO:0000256" key="8">
    <source>
        <dbReference type="ARBA" id="ARBA00022525"/>
    </source>
</evidence>
<gene>
    <name evidence="25" type="ORF">CALMAC_LOCUS14990</name>
</gene>
<comment type="function">
    <text evidence="1">Released extracellularly via exosomes, it is a ligand of the natural killer/NK cells receptor NCR3 and stimulates NK cells cytotoxicity. It may thereby trigger NK cells cytotoxicity against neighboring tumor cells and immature myeloid dendritic cells (DC).</text>
</comment>
<comment type="subcellular location">
    <subcellularLocation>
        <location evidence="3">Cytoplasm</location>
        <location evidence="3">Cytosol</location>
    </subcellularLocation>
    <subcellularLocation>
        <location evidence="2">Nucleus</location>
    </subcellularLocation>
    <subcellularLocation>
        <location evidence="4">Secreted</location>
        <location evidence="4">Extracellular exosome</location>
    </subcellularLocation>
</comment>
<feature type="region of interest" description="Disordered" evidence="23">
    <location>
        <begin position="1001"/>
        <end position="1046"/>
    </location>
</feature>
<dbReference type="EMBL" id="CAACVG010010497">
    <property type="protein sequence ID" value="VEN55954.1"/>
    <property type="molecule type" value="Genomic_DNA"/>
</dbReference>
<dbReference type="PROSITE" id="PS00299">
    <property type="entry name" value="UBIQUITIN_1"/>
    <property type="match status" value="1"/>
</dbReference>
<keyword evidence="10" id="KW-0053">Apoptosis</keyword>
<feature type="compositionally biased region" description="Low complexity" evidence="23">
    <location>
        <begin position="82"/>
        <end position="97"/>
    </location>
</feature>
<feature type="region of interest" description="Disordered" evidence="23">
    <location>
        <begin position="163"/>
        <end position="188"/>
    </location>
</feature>
<dbReference type="GO" id="GO:0006325">
    <property type="term" value="P:chromatin organization"/>
    <property type="evidence" value="ECO:0007669"/>
    <property type="project" value="UniProtKB-KW"/>
</dbReference>
<keyword evidence="12" id="KW-0221">Differentiation</keyword>
<keyword evidence="9" id="KW-0597">Phosphoprotein</keyword>
<evidence type="ECO:0000256" key="18">
    <source>
        <dbReference type="ARBA" id="ARBA00023242"/>
    </source>
</evidence>
<dbReference type="GO" id="GO:0002376">
    <property type="term" value="P:immune system process"/>
    <property type="evidence" value="ECO:0007669"/>
    <property type="project" value="UniProtKB-KW"/>
</dbReference>
<feature type="compositionally biased region" description="Polar residues" evidence="23">
    <location>
        <begin position="259"/>
        <end position="285"/>
    </location>
</feature>
<feature type="compositionally biased region" description="Pro residues" evidence="23">
    <location>
        <begin position="698"/>
        <end position="709"/>
    </location>
</feature>
<protein>
    <recommendedName>
        <fullName evidence="5">Large proline-rich protein BAG6</fullName>
    </recommendedName>
    <alternativeName>
        <fullName evidence="20">BCL2-associated athanogene 6</fullName>
    </alternativeName>
    <alternativeName>
        <fullName evidence="19">HLA-B-associated transcript 3</fullName>
    </alternativeName>
</protein>
<evidence type="ECO:0000256" key="16">
    <source>
        <dbReference type="ARBA" id="ARBA00022990"/>
    </source>
</evidence>
<evidence type="ECO:0000256" key="5">
    <source>
        <dbReference type="ARBA" id="ARBA00021614"/>
    </source>
</evidence>
<keyword evidence="6" id="KW-0813">Transport</keyword>
<feature type="region of interest" description="Disordered" evidence="23">
    <location>
        <begin position="390"/>
        <end position="434"/>
    </location>
</feature>
<keyword evidence="13" id="KW-0156">Chromatin regulator</keyword>
<feature type="domain" description="Ubiquitin-like" evidence="24">
    <location>
        <begin position="12"/>
        <end position="73"/>
    </location>
</feature>
<evidence type="ECO:0000256" key="1">
    <source>
        <dbReference type="ARBA" id="ARBA00002067"/>
    </source>
</evidence>
<evidence type="ECO:0000256" key="9">
    <source>
        <dbReference type="ARBA" id="ARBA00022553"/>
    </source>
</evidence>
<dbReference type="PANTHER" id="PTHR15204:SF0">
    <property type="entry name" value="LARGE PROLINE-RICH PROTEIN BAG6"/>
    <property type="match status" value="1"/>
</dbReference>
<dbReference type="OrthoDB" id="1885901at2759"/>
<dbReference type="PROSITE" id="PS50053">
    <property type="entry name" value="UBIQUITIN_2"/>
    <property type="match status" value="1"/>
</dbReference>
<evidence type="ECO:0000256" key="19">
    <source>
        <dbReference type="ARBA" id="ARBA00029739"/>
    </source>
</evidence>
<evidence type="ECO:0000256" key="7">
    <source>
        <dbReference type="ARBA" id="ARBA00022490"/>
    </source>
</evidence>
<evidence type="ECO:0000256" key="15">
    <source>
        <dbReference type="ARBA" id="ARBA00022871"/>
    </source>
</evidence>
<dbReference type="GO" id="GO:0007283">
    <property type="term" value="P:spermatogenesis"/>
    <property type="evidence" value="ECO:0007669"/>
    <property type="project" value="UniProtKB-KW"/>
</dbReference>
<dbReference type="GO" id="GO:0071818">
    <property type="term" value="C:BAT3 complex"/>
    <property type="evidence" value="ECO:0007669"/>
    <property type="project" value="TreeGrafter"/>
</dbReference>
<feature type="compositionally biased region" description="Polar residues" evidence="23">
    <location>
        <begin position="220"/>
        <end position="239"/>
    </location>
</feature>
<keyword evidence="15" id="KW-0744">Spermatogenesis</keyword>
<dbReference type="InterPro" id="IPR021925">
    <property type="entry name" value="BAG6"/>
</dbReference>
<feature type="region of interest" description="Disordered" evidence="23">
    <location>
        <begin position="220"/>
        <end position="285"/>
    </location>
</feature>
<feature type="compositionally biased region" description="Polar residues" evidence="23">
    <location>
        <begin position="1001"/>
        <end position="1018"/>
    </location>
</feature>
<keyword evidence="11" id="KW-0677">Repeat</keyword>
<evidence type="ECO:0000256" key="17">
    <source>
        <dbReference type="ARBA" id="ARBA00023186"/>
    </source>
</evidence>
<feature type="region of interest" description="Disordered" evidence="23">
    <location>
        <begin position="1074"/>
        <end position="1095"/>
    </location>
</feature>
<feature type="region of interest" description="Disordered" evidence="23">
    <location>
        <begin position="81"/>
        <end position="111"/>
    </location>
</feature>
<evidence type="ECO:0000256" key="22">
    <source>
        <dbReference type="ARBA" id="ARBA00046936"/>
    </source>
</evidence>
<dbReference type="InterPro" id="IPR029071">
    <property type="entry name" value="Ubiquitin-like_domsf"/>
</dbReference>
<keyword evidence="16" id="KW-0007">Acetylation</keyword>
<evidence type="ECO:0000256" key="4">
    <source>
        <dbReference type="ARBA" id="ARBA00004550"/>
    </source>
</evidence>
<dbReference type="Pfam" id="PF12057">
    <property type="entry name" value="BAG6"/>
    <property type="match status" value="1"/>
</dbReference>
<evidence type="ECO:0000256" key="10">
    <source>
        <dbReference type="ARBA" id="ARBA00022703"/>
    </source>
</evidence>
<comment type="subunit">
    <text evidence="22">Component of the BAG6/BAT3 complex, also named BAT3 complex, at least composed of BAG6, UBL4A and GET4/TRC35. Interacts with GET4; the interaction is direct and localizes BAG6 in the cytosol. Interacts with UBL4A; the interaction is direct and required for UBL4A protein stability. Interacts with AIFM1. Interacts with HSPA2. Interacts with CTCFL. Interacts with p300/EP300. Interacts (via ubiquitin-like domain) with RNF126; required for BAG6-dependent ubiquitination of proteins mislocalized to the cytosol. Interacts (via ubiquitin-like domain) with SGTA; SGTA competes with RNF126 by binding the same region of BAG6, thereby promoting deubiquitination of BAG6-target proteins and rescuing them from degradation. Interacts with ricin A chain. Interacts with VCP and AMFR; both form the VCP/p97-AMFR/gp78 complex. Interacts with SYVN1. Interacts with USP13; the interaction is direct and may mediate UBL4A deubiquitination. Interacts with ZFAND2B. Interacts with KPNA2. Interacts with UBQLN4.</text>
</comment>
<sequence>MQQNTECPTKMIELTVRTLDSQNHPFTVEDDITVEQFKTRIADTVNIPADIQRIIYCGRVLQDSSKLSDYDVNGKVVHLVQRAPPSATDRSSSRSASPQPPRRTIRGFRGFDQGNTMYLGSMAFPSNLMESQGIIPPPPTHSLSGSRLNVARRMLRRAEAVLNLLENPSARPEEQNQTDENQEEEVTPVIEARVIVPNNNGPINDVINAVQNSLIEATGGTLNRNGRVSETRGNSSNRLSSEERLPDLTNADPPRRSASADNLSFEQRPDNTTELPENASRTSEMSELLTQLAQLQVRFAPFLERYQSFMQEDPEISSENQRAVQTMLNRVSEVLHFLGHAYHSLSDIMVRVRATPPRPLLCRPILIQHSAVVQTGFPIQVEAQINLSAQRPQTGGGGTAATTEGDATAPQPANGAAAAAPNAEPPPTPGGRPTFADLAFLPPGAAMRVQSFPVEIRAVQSTGPPPRAQAAAAAAQNNNNNNAAAVYAAAAAAAASFGQRPQQTQGSGTGTGTATTGGGSGFNLGNPNVEFFMEVTPEGITIDSLETTVVGSNQANDLIRESLNGPPTEFLQSLMQMASHIMARNAQAPPTTASATTATTTEAQAASQQAGQNTQARGNSQTQPTTATHTRSTARPHVHLAQQAVQAGFDPFLPCNSHHISRRRQQPQSQQAQQRQTAEPPQQSTTASSTTTSSTPQETPPAAPPPPSGQRPTATGNFQSQNVMSLVNGIFESLRTQHVSSVLAAATASAAANMGDAPNNPGQELLHSLFQGLAADQGNARGQGLTAIDQVLQTLLDQYITGENIITELPMLFIRNLTIVDLFTLCEGNIEPLNRNSAEVQNFVRTRWCNGDTTPEGINNAVDRVIAELQPFLAHLNTLPVRNDIDLVRSSERVFRQRLPTIINLALRLNVGGNLQLLIQQLLSTAKTLLALALHASANGQQGVEQILDQIIVRNIINPQLPQDFQNLTLMTSRVQLRQLIANLNIPDSVLQQYIVRRSDPSTADTNQTVSGRGNTQEVEAMDLDEPEATGSTYSSPTSEILEDPEPLPNVIIGSEPWHAQVPEDWVPIITRDAQKQRRQNPQGPFSDGYLSGMPSKRRKIVNSAKPQGSLPQVITESVRQAVSSTGLTAAAPLETVAQLAGASPEIQTAYRNLLRSTVQANLRDNADFLPERFPNAAAYFDVDH</sequence>
<dbReference type="GO" id="GO:0005634">
    <property type="term" value="C:nucleus"/>
    <property type="evidence" value="ECO:0007669"/>
    <property type="project" value="UniProtKB-SubCell"/>
</dbReference>
<accession>A0A653D6Z1</accession>
<evidence type="ECO:0000256" key="6">
    <source>
        <dbReference type="ARBA" id="ARBA00022448"/>
    </source>
</evidence>
<dbReference type="GO" id="GO:0036503">
    <property type="term" value="P:ERAD pathway"/>
    <property type="evidence" value="ECO:0007669"/>
    <property type="project" value="TreeGrafter"/>
</dbReference>
<comment type="function">
    <text evidence="21">Involved in DNA damage-induced apoptosis: following DNA damage, accumulates in the nucleus and forms a complex with p300/EP300, enhancing p300/EP300-mediated p53/TP53 acetylation leading to increase p53/TP53 transcriptional activity. When nuclear, may also act as a component of some chromatin regulator complex that regulates histone 3 'Lys-4' dimethylation (H3K4me2).</text>
</comment>
<dbReference type="GO" id="GO:0031593">
    <property type="term" value="F:polyubiquitin modification-dependent protein binding"/>
    <property type="evidence" value="ECO:0007669"/>
    <property type="project" value="TreeGrafter"/>
</dbReference>